<proteinExistence type="inferred from homology"/>
<keyword evidence="2" id="KW-0540">Nuclease</keyword>
<comment type="similarity">
    <text evidence="1">Belongs to the EndA/NucM nuclease family.</text>
</comment>
<dbReference type="RefSeq" id="WP_112084665.1">
    <property type="nucleotide sequence ID" value="NZ_QLSV01000001.1"/>
</dbReference>
<dbReference type="GO" id="GO:0004518">
    <property type="term" value="F:nuclease activity"/>
    <property type="evidence" value="ECO:0007669"/>
    <property type="project" value="UniProtKB-KW"/>
</dbReference>
<dbReference type="EMBL" id="QLSV01000001">
    <property type="protein sequence ID" value="RAR51085.1"/>
    <property type="molecule type" value="Genomic_DNA"/>
</dbReference>
<evidence type="ECO:0000256" key="5">
    <source>
        <dbReference type="SAM" id="SignalP"/>
    </source>
</evidence>
<dbReference type="InterPro" id="IPR026444">
    <property type="entry name" value="Secre_tail"/>
</dbReference>
<keyword evidence="4" id="KW-0378">Hydrolase</keyword>
<evidence type="ECO:0000259" key="6">
    <source>
        <dbReference type="Pfam" id="PF18962"/>
    </source>
</evidence>
<evidence type="ECO:0000256" key="2">
    <source>
        <dbReference type="ARBA" id="ARBA00022722"/>
    </source>
</evidence>
<dbReference type="GO" id="GO:0016787">
    <property type="term" value="F:hydrolase activity"/>
    <property type="evidence" value="ECO:0007669"/>
    <property type="project" value="UniProtKB-KW"/>
</dbReference>
<reference evidence="7 8" key="1">
    <citation type="submission" date="2018-06" db="EMBL/GenBank/DDBJ databases">
        <title>Genomic Encyclopedia of Type Strains, Phase III (KMG-III): the genomes of soil and plant-associated and newly described type strains.</title>
        <authorList>
            <person name="Whitman W."/>
        </authorList>
    </citation>
    <scope>NUCLEOTIDE SEQUENCE [LARGE SCALE GENOMIC DNA]</scope>
    <source>
        <strain evidence="7 8">CGMCC 1.12504</strain>
    </source>
</reference>
<dbReference type="Pfam" id="PF18962">
    <property type="entry name" value="Por_Secre_tail"/>
    <property type="match status" value="1"/>
</dbReference>
<evidence type="ECO:0000256" key="1">
    <source>
        <dbReference type="ARBA" id="ARBA00006429"/>
    </source>
</evidence>
<sequence length="349" mass="40095">MKLKFLFLLFPFLCFCQIPAYYSPVNFNTTGNELKNQLTELITNTHTTFLPYTSNETDTWDVIKLTDLNPENTNNVFLIYGWDDNDQTVINDRTRNKELTCNSSSCFGRWNREHIYPRSLGIPNLGFEFAGSDVHNLRSADSFINETRSNRAFDFGAGTNSYITFGGFWYPGDEWIGDVARIVMYMYVRYPSQCEAIRVGIGPTSYSDFGDMPNIFLEWNMLDPVSQHERNRNDILQTIQGNRNPFIDNPFLATLIWNGPQAEDSWNILSVNNSASDAVTIYPTITYDYINISNQQNQEVEYSVYNYVGQFIQSGTTSDKINLAECVPGMYIIKLHTQGGVKTYKVFRK</sequence>
<evidence type="ECO:0000256" key="3">
    <source>
        <dbReference type="ARBA" id="ARBA00022729"/>
    </source>
</evidence>
<evidence type="ECO:0000313" key="7">
    <source>
        <dbReference type="EMBL" id="RAR51085.1"/>
    </source>
</evidence>
<name>A0A328X0I0_9FLAO</name>
<dbReference type="PANTHER" id="PTHR33607:SF2">
    <property type="entry name" value="ENDONUCLEASE-1"/>
    <property type="match status" value="1"/>
</dbReference>
<feature type="chain" id="PRO_5016291163" evidence="5">
    <location>
        <begin position="21"/>
        <end position="349"/>
    </location>
</feature>
<dbReference type="Pfam" id="PF04231">
    <property type="entry name" value="Endonuclease_1"/>
    <property type="match status" value="1"/>
</dbReference>
<feature type="domain" description="Secretion system C-terminal sorting" evidence="6">
    <location>
        <begin position="281"/>
        <end position="346"/>
    </location>
</feature>
<dbReference type="PANTHER" id="PTHR33607">
    <property type="entry name" value="ENDONUCLEASE-1"/>
    <property type="match status" value="1"/>
</dbReference>
<gene>
    <name evidence="7" type="ORF">B0I10_101261</name>
</gene>
<accession>A0A328X0I0</accession>
<dbReference type="AlphaFoldDB" id="A0A328X0I0"/>
<protein>
    <submittedName>
        <fullName evidence="7">Putative secreted protein (Por secretion system target)</fullName>
    </submittedName>
</protein>
<dbReference type="InterPro" id="IPR044925">
    <property type="entry name" value="His-Me_finger_sf"/>
</dbReference>
<comment type="caution">
    <text evidence="7">The sequence shown here is derived from an EMBL/GenBank/DDBJ whole genome shotgun (WGS) entry which is preliminary data.</text>
</comment>
<feature type="signal peptide" evidence="5">
    <location>
        <begin position="1"/>
        <end position="20"/>
    </location>
</feature>
<organism evidence="7 8">
    <name type="scientific">Flavobacterium lacus</name>
    <dbReference type="NCBI Taxonomy" id="1353778"/>
    <lineage>
        <taxon>Bacteria</taxon>
        <taxon>Pseudomonadati</taxon>
        <taxon>Bacteroidota</taxon>
        <taxon>Flavobacteriia</taxon>
        <taxon>Flavobacteriales</taxon>
        <taxon>Flavobacteriaceae</taxon>
        <taxon>Flavobacterium</taxon>
    </lineage>
</organism>
<dbReference type="OrthoDB" id="5485925at2"/>
<dbReference type="SUPFAM" id="SSF54060">
    <property type="entry name" value="His-Me finger endonucleases"/>
    <property type="match status" value="1"/>
</dbReference>
<keyword evidence="8" id="KW-1185">Reference proteome</keyword>
<dbReference type="NCBIfam" id="TIGR04183">
    <property type="entry name" value="Por_Secre_tail"/>
    <property type="match status" value="1"/>
</dbReference>
<keyword evidence="3 5" id="KW-0732">Signal</keyword>
<evidence type="ECO:0000313" key="8">
    <source>
        <dbReference type="Proteomes" id="UP000249518"/>
    </source>
</evidence>
<dbReference type="InterPro" id="IPR007346">
    <property type="entry name" value="Endonuclease-I"/>
</dbReference>
<dbReference type="Proteomes" id="UP000249518">
    <property type="component" value="Unassembled WGS sequence"/>
</dbReference>
<evidence type="ECO:0000256" key="4">
    <source>
        <dbReference type="ARBA" id="ARBA00022801"/>
    </source>
</evidence>